<proteinExistence type="predicted"/>
<organism evidence="4 5">
    <name type="scientific">Bradyrhizobium japonicum</name>
    <dbReference type="NCBI Taxonomy" id="375"/>
    <lineage>
        <taxon>Bacteria</taxon>
        <taxon>Pseudomonadati</taxon>
        <taxon>Pseudomonadota</taxon>
        <taxon>Alphaproteobacteria</taxon>
        <taxon>Hyphomicrobiales</taxon>
        <taxon>Nitrobacteraceae</taxon>
        <taxon>Bradyrhizobium</taxon>
    </lineage>
</organism>
<dbReference type="PANTHER" id="PTHR35936">
    <property type="entry name" value="MEMBRANE-BOUND LYTIC MUREIN TRANSGLYCOSYLASE F"/>
    <property type="match status" value="1"/>
</dbReference>
<feature type="chain" id="PRO_5002017536" evidence="2">
    <location>
        <begin position="22"/>
        <end position="255"/>
    </location>
</feature>
<accession>A0A0A3Y5I8</accession>
<comment type="caution">
    <text evidence="4">The sequence shown here is derived from an EMBL/GenBank/DDBJ whole genome shotgun (WGS) entry which is preliminary data.</text>
</comment>
<gene>
    <name evidence="4" type="ORF">MA20_04140</name>
</gene>
<protein>
    <submittedName>
        <fullName evidence="4">ABC transporter substrate-binding protein</fullName>
    </submittedName>
</protein>
<dbReference type="Gene3D" id="3.40.190.10">
    <property type="entry name" value="Periplasmic binding protein-like II"/>
    <property type="match status" value="2"/>
</dbReference>
<dbReference type="EMBL" id="JRPN01000003">
    <property type="protein sequence ID" value="KGT80636.1"/>
    <property type="molecule type" value="Genomic_DNA"/>
</dbReference>
<name>A0A0A3Y5I8_BRAJP</name>
<dbReference type="AlphaFoldDB" id="A0A0A3Y5I8"/>
<dbReference type="STRING" id="375.BKD09_RS10040"/>
<evidence type="ECO:0000313" key="4">
    <source>
        <dbReference type="EMBL" id="KGT80636.1"/>
    </source>
</evidence>
<dbReference type="Proteomes" id="UP000030377">
    <property type="component" value="Unassembled WGS sequence"/>
</dbReference>
<evidence type="ECO:0000259" key="3">
    <source>
        <dbReference type="SMART" id="SM00062"/>
    </source>
</evidence>
<feature type="domain" description="Solute-binding protein family 3/N-terminal" evidence="3">
    <location>
        <begin position="32"/>
        <end position="250"/>
    </location>
</feature>
<evidence type="ECO:0000256" key="2">
    <source>
        <dbReference type="SAM" id="SignalP"/>
    </source>
</evidence>
<dbReference type="RefSeq" id="WP_041953844.1">
    <property type="nucleotide sequence ID" value="NZ_JRPN01000003.1"/>
</dbReference>
<feature type="signal peptide" evidence="2">
    <location>
        <begin position="1"/>
        <end position="21"/>
    </location>
</feature>
<dbReference type="PANTHER" id="PTHR35936:SF32">
    <property type="entry name" value="MEMBRANE-BOUND LYTIC MUREIN TRANSGLYCOSYLASE F"/>
    <property type="match status" value="1"/>
</dbReference>
<dbReference type="SUPFAM" id="SSF53850">
    <property type="entry name" value="Periplasmic binding protein-like II"/>
    <property type="match status" value="1"/>
</dbReference>
<dbReference type="InterPro" id="IPR001638">
    <property type="entry name" value="Solute-binding_3/MltF_N"/>
</dbReference>
<dbReference type="Pfam" id="PF00497">
    <property type="entry name" value="SBP_bac_3"/>
    <property type="match status" value="1"/>
</dbReference>
<evidence type="ECO:0000313" key="5">
    <source>
        <dbReference type="Proteomes" id="UP000030377"/>
    </source>
</evidence>
<sequence length="255" mass="27398">MKAIVLVIVGAAIGLSGPAQARTLDAIRASGALGLCAHPNSLPFARKGGDPPGFQVELGQALARELGVPLQLDWIITQYQMRSANCDILLDVIADREAQGETRLRISKPYYRTGVALAVPSSSALTSFKSLSEHTKVGVQVGSVAAMIIGQRRVPISTFGFETDSLDAVSNHEIDAAAVTPTAASYFNLTHPDKALRILDRDEGVADLNWNVAVGMVRPDDALREAIDGALQRLRNDGTIDRIYRRYGIVLEAPR</sequence>
<keyword evidence="1 2" id="KW-0732">Signal</keyword>
<evidence type="ECO:0000256" key="1">
    <source>
        <dbReference type="ARBA" id="ARBA00022729"/>
    </source>
</evidence>
<dbReference type="SMART" id="SM00062">
    <property type="entry name" value="PBPb"/>
    <property type="match status" value="1"/>
</dbReference>
<reference evidence="4 5" key="1">
    <citation type="submission" date="2014-09" db="EMBL/GenBank/DDBJ databases">
        <title>Draft genome of Bradyrhizobium japonicum Is-34.</title>
        <authorList>
            <person name="Tsurumaru H."/>
            <person name="Yamakawa T."/>
            <person name="Hashimoto S."/>
            <person name="Okizaki K."/>
            <person name="Kanesaki Y."/>
            <person name="Yoshikawa H."/>
            <person name="Yajima S."/>
        </authorList>
    </citation>
    <scope>NUCLEOTIDE SEQUENCE [LARGE SCALE GENOMIC DNA]</scope>
    <source>
        <strain evidence="4 5">Is-34</strain>
    </source>
</reference>